<reference evidence="1" key="1">
    <citation type="submission" date="2020-10" db="EMBL/GenBank/DDBJ databases">
        <authorList>
            <person name="Abbas A."/>
            <person name="Razzaq R."/>
            <person name="Waqas M."/>
            <person name="Abbas N."/>
            <person name="Nielsen T.K."/>
            <person name="Hansen L.H."/>
            <person name="Hussain S."/>
            <person name="Shahid M."/>
        </authorList>
    </citation>
    <scope>NUCLEOTIDE SEQUENCE</scope>
    <source>
        <strain evidence="1">S14</strain>
    </source>
</reference>
<gene>
    <name evidence="1" type="ORF">IHQ68_18915</name>
</gene>
<keyword evidence="1" id="KW-0969">Cilium</keyword>
<dbReference type="Pfam" id="PF10768">
    <property type="entry name" value="FliX"/>
    <property type="match status" value="1"/>
</dbReference>
<accession>A0ABU1DKN3</accession>
<dbReference type="Proteomes" id="UP001181622">
    <property type="component" value="Unassembled WGS sequence"/>
</dbReference>
<dbReference type="EMBL" id="JADBEO010000065">
    <property type="protein sequence ID" value="MDR4308696.1"/>
    <property type="molecule type" value="Genomic_DNA"/>
</dbReference>
<keyword evidence="1" id="KW-0966">Cell projection</keyword>
<dbReference type="RefSeq" id="WP_309394667.1">
    <property type="nucleotide sequence ID" value="NZ_JADBEO010000065.1"/>
</dbReference>
<protein>
    <submittedName>
        <fullName evidence="1">Flagellar assembly protein FliX</fullName>
    </submittedName>
</protein>
<dbReference type="InterPro" id="IPR019704">
    <property type="entry name" value="Flagellar_assmbl_FliX_class2"/>
</dbReference>
<organism evidence="1 2">
    <name type="scientific">Chelatococcus sambhunathii</name>
    <dbReference type="NCBI Taxonomy" id="363953"/>
    <lineage>
        <taxon>Bacteria</taxon>
        <taxon>Pseudomonadati</taxon>
        <taxon>Pseudomonadota</taxon>
        <taxon>Alphaproteobacteria</taxon>
        <taxon>Hyphomicrobiales</taxon>
        <taxon>Chelatococcaceae</taxon>
        <taxon>Chelatococcus</taxon>
    </lineage>
</organism>
<proteinExistence type="predicted"/>
<sequence length="137" mass="14413">MRIDSLGRTIAGPSAARSAMRGAGAFTLAESSETETTRQAAPVRQAHSLGSLLALQAFQEDEPRERRRRALSRGRGLLDVLDGLKLALIEGRDDPAALRALAAQLGATRADTGEAGLDEALAAIDLRAQVELAKRGA</sequence>
<comment type="caution">
    <text evidence="1">The sequence shown here is derived from an EMBL/GenBank/DDBJ whole genome shotgun (WGS) entry which is preliminary data.</text>
</comment>
<name>A0ABU1DKN3_9HYPH</name>
<evidence type="ECO:0000313" key="2">
    <source>
        <dbReference type="Proteomes" id="UP001181622"/>
    </source>
</evidence>
<evidence type="ECO:0000313" key="1">
    <source>
        <dbReference type="EMBL" id="MDR4308696.1"/>
    </source>
</evidence>
<keyword evidence="1" id="KW-0282">Flagellum</keyword>
<keyword evidence="2" id="KW-1185">Reference proteome</keyword>